<dbReference type="Proteomes" id="UP001321700">
    <property type="component" value="Unassembled WGS sequence"/>
</dbReference>
<sequence length="95" mass="10615">MNAESSYSTTDCNGFPVATGTRVRVVCISSSILDHLETPERERVLSMVGEIFEVYEVDEWGGAWVEKWWHESDDEASSHSLCLSPSEMEVSANDV</sequence>
<reference evidence="1 2" key="1">
    <citation type="submission" date="2023-08" db="EMBL/GenBank/DDBJ databases">
        <title>Rhodoferax potami sp. nov. and Rhodoferax mekongensis sp. nov., isolated from the Mekong River in Thailand.</title>
        <authorList>
            <person name="Kitikhun S."/>
            <person name="Charoenyingcharoen P."/>
            <person name="Siriarchawattana P."/>
            <person name="Likhitrattanapisal S."/>
            <person name="Nilsakha T."/>
            <person name="Chanpet A."/>
            <person name="Rattanawaree P."/>
            <person name="Ingsriswang S."/>
        </authorList>
    </citation>
    <scope>NUCLEOTIDE SEQUENCE [LARGE SCALE GENOMIC DNA]</scope>
    <source>
        <strain evidence="1 2">TBRC 17660</strain>
    </source>
</reference>
<dbReference type="RefSeq" id="WP_313873685.1">
    <property type="nucleotide sequence ID" value="NZ_JAVBIK010000001.1"/>
</dbReference>
<evidence type="ECO:0000313" key="2">
    <source>
        <dbReference type="Proteomes" id="UP001321700"/>
    </source>
</evidence>
<comment type="caution">
    <text evidence="1">The sequence shown here is derived from an EMBL/GenBank/DDBJ whole genome shotgun (WGS) entry which is preliminary data.</text>
</comment>
<protein>
    <submittedName>
        <fullName evidence="1">Uncharacterized protein</fullName>
    </submittedName>
</protein>
<dbReference type="EMBL" id="JAVBIK010000001">
    <property type="protein sequence ID" value="MDT7517886.1"/>
    <property type="molecule type" value="Genomic_DNA"/>
</dbReference>
<keyword evidence="2" id="KW-1185">Reference proteome</keyword>
<gene>
    <name evidence="1" type="ORF">RAE19_03880</name>
</gene>
<evidence type="ECO:0000313" key="1">
    <source>
        <dbReference type="EMBL" id="MDT7517886.1"/>
    </source>
</evidence>
<proteinExistence type="predicted"/>
<name>A0ABU3KJD7_9BURK</name>
<accession>A0ABU3KJD7</accession>
<organism evidence="1 2">
    <name type="scientific">Rhodoferax potami</name>
    <dbReference type="NCBI Taxonomy" id="3068338"/>
    <lineage>
        <taxon>Bacteria</taxon>
        <taxon>Pseudomonadati</taxon>
        <taxon>Pseudomonadota</taxon>
        <taxon>Betaproteobacteria</taxon>
        <taxon>Burkholderiales</taxon>
        <taxon>Comamonadaceae</taxon>
        <taxon>Rhodoferax</taxon>
    </lineage>
</organism>